<organism evidence="3 4">
    <name type="scientific">Blastomonas natatoria</name>
    <dbReference type="NCBI Taxonomy" id="34015"/>
    <lineage>
        <taxon>Bacteria</taxon>
        <taxon>Pseudomonadati</taxon>
        <taxon>Pseudomonadota</taxon>
        <taxon>Alphaproteobacteria</taxon>
        <taxon>Sphingomonadales</taxon>
        <taxon>Sphingomonadaceae</taxon>
        <taxon>Blastomonas</taxon>
    </lineage>
</organism>
<reference evidence="3 4" key="1">
    <citation type="submission" date="2018-05" db="EMBL/GenBank/DDBJ databases">
        <title>Genomic Encyclopedia of Type Strains, Phase IV (KMG-IV): sequencing the most valuable type-strain genomes for metagenomic binning, comparative biology and taxonomic classification.</title>
        <authorList>
            <person name="Goeker M."/>
        </authorList>
    </citation>
    <scope>NUCLEOTIDE SEQUENCE [LARGE SCALE GENOMIC DNA]</scope>
    <source>
        <strain evidence="3 4">DSM 3183</strain>
    </source>
</reference>
<keyword evidence="4" id="KW-1185">Reference proteome</keyword>
<dbReference type="Gene3D" id="3.40.50.410">
    <property type="entry name" value="von Willebrand factor, type A domain"/>
    <property type="match status" value="1"/>
</dbReference>
<accession>A0A2V3UWI4</accession>
<dbReference type="InterPro" id="IPR027417">
    <property type="entry name" value="P-loop_NTPase"/>
</dbReference>
<dbReference type="AlphaFoldDB" id="A0A2V3UWI4"/>
<feature type="compositionally biased region" description="Low complexity" evidence="1">
    <location>
        <begin position="338"/>
        <end position="350"/>
    </location>
</feature>
<dbReference type="Pfam" id="PF13519">
    <property type="entry name" value="VWA_2"/>
    <property type="match status" value="1"/>
</dbReference>
<dbReference type="PROSITE" id="PS50234">
    <property type="entry name" value="VWFA"/>
    <property type="match status" value="1"/>
</dbReference>
<evidence type="ECO:0000256" key="1">
    <source>
        <dbReference type="SAM" id="MobiDB-lite"/>
    </source>
</evidence>
<dbReference type="Pfam" id="PF17863">
    <property type="entry name" value="AAA_lid_2"/>
    <property type="match status" value="1"/>
</dbReference>
<dbReference type="OrthoDB" id="9775079at2"/>
<dbReference type="Gene3D" id="3.40.50.300">
    <property type="entry name" value="P-loop containing nucleotide triphosphate hydrolases"/>
    <property type="match status" value="1"/>
</dbReference>
<dbReference type="InterPro" id="IPR041628">
    <property type="entry name" value="ChlI/MoxR_AAA_lid"/>
</dbReference>
<feature type="region of interest" description="Disordered" evidence="1">
    <location>
        <begin position="319"/>
        <end position="350"/>
    </location>
</feature>
<dbReference type="RefSeq" id="WP_110299278.1">
    <property type="nucleotide sequence ID" value="NZ_QJJM01000009.1"/>
</dbReference>
<feature type="compositionally biased region" description="Pro residues" evidence="1">
    <location>
        <begin position="268"/>
        <end position="281"/>
    </location>
</feature>
<dbReference type="PANTHER" id="PTHR43473">
    <property type="entry name" value="MAGNESIUM-CHELATASE SUBUNIT CHLD, CHLOROPLASTIC"/>
    <property type="match status" value="1"/>
</dbReference>
<dbReference type="SMART" id="SM00327">
    <property type="entry name" value="VWA"/>
    <property type="match status" value="1"/>
</dbReference>
<feature type="region of interest" description="Disordered" evidence="1">
    <location>
        <begin position="258"/>
        <end position="291"/>
    </location>
</feature>
<dbReference type="InterPro" id="IPR036465">
    <property type="entry name" value="vWFA_dom_sf"/>
</dbReference>
<protein>
    <submittedName>
        <fullName evidence="3">Protoporphyrin IX magnesium-chelatase</fullName>
    </submittedName>
</protein>
<dbReference type="PANTHER" id="PTHR43473:SF2">
    <property type="entry name" value="MAGNESIUM-CHELATASE SUBUNIT CHLD, CHLOROPLASTIC"/>
    <property type="match status" value="1"/>
</dbReference>
<dbReference type="EMBL" id="QJJM01000009">
    <property type="protein sequence ID" value="PXW73736.1"/>
    <property type="molecule type" value="Genomic_DNA"/>
</dbReference>
<dbReference type="SUPFAM" id="SSF53300">
    <property type="entry name" value="vWA-like"/>
    <property type="match status" value="1"/>
</dbReference>
<name>A0A2V3UWI4_9SPHN</name>
<evidence type="ECO:0000313" key="4">
    <source>
        <dbReference type="Proteomes" id="UP000248014"/>
    </source>
</evidence>
<gene>
    <name evidence="3" type="ORF">C7451_10922</name>
</gene>
<dbReference type="InterPro" id="IPR002035">
    <property type="entry name" value="VWF_A"/>
</dbReference>
<evidence type="ECO:0000313" key="3">
    <source>
        <dbReference type="EMBL" id="PXW73736.1"/>
    </source>
</evidence>
<dbReference type="Proteomes" id="UP000248014">
    <property type="component" value="Unassembled WGS sequence"/>
</dbReference>
<proteinExistence type="predicted"/>
<sequence length="588" mass="60838">MTDTLMAARLLAAAPARLGGIWLRGAGPEREAALALLMAAFEGRAVRRVPVHIDEERLCGGLDVAASLAAGHRIEQTGLLQEAAGGLLVVPMAERMSALVAGRIAQAMDAGAGFALALIDDGGEDEGAPVSLTERVAFWCEGVGALVSANAPLAPFPSVPSPSTPPVGVAQDKLQPLAEVEGPSPTSANTSVDMLGTNEGGDFAPSLASLSLALGVDSARALLFAQTATRLHAEWHARDPGEEDLAFAARTILGPRATRIPQQADDQPAPPPEPENEPPPGDAESEQDHHDPDALDDLVLAAALASIPKDVLARIGEGRGARRASGAGGAGRKRASQLRGRPLGARPGLPRGGARLALIDTLRAAVPWQEIRRQQEAQDAPKRLRIRKGDLRIRRFEERAEALTIFAVDASGSSALARLAEAKGAVELMLAQSYVKRAQVALIAFRGTAAELLLPPTRSLTRAKKVLGELPGGGGTPLALGLAAASELAETQAARGRTPFVALLTDGKGNIDKHGQPGRAQAGEDALAAARRFAASGTQGVVIDISARPQPEAAAIAAAMRARYLALPRADARGVEQAVSALQFGKAS</sequence>
<comment type="caution">
    <text evidence="3">The sequence shown here is derived from an EMBL/GenBank/DDBJ whole genome shotgun (WGS) entry which is preliminary data.</text>
</comment>
<evidence type="ECO:0000259" key="2">
    <source>
        <dbReference type="PROSITE" id="PS50234"/>
    </source>
</evidence>
<dbReference type="NCBIfam" id="NF009943">
    <property type="entry name" value="PRK13406.1"/>
    <property type="match status" value="1"/>
</dbReference>
<feature type="domain" description="VWFA" evidence="2">
    <location>
        <begin position="403"/>
        <end position="582"/>
    </location>
</feature>